<dbReference type="RefSeq" id="WP_076837035.1">
    <property type="nucleotide sequence ID" value="NZ_CP019434.1"/>
</dbReference>
<keyword evidence="2" id="KW-1185">Reference proteome</keyword>
<protein>
    <recommendedName>
        <fullName evidence="3">Penicillin-binding protein activator LpoB</fullName>
    </recommendedName>
</protein>
<reference evidence="1 2" key="1">
    <citation type="submission" date="2017-01" db="EMBL/GenBank/DDBJ databases">
        <title>Draft sequence of Acidihalobacter ferrooxidans strain DSM 14175 (strain V8).</title>
        <authorList>
            <person name="Khaleque H.N."/>
            <person name="Ramsay J.P."/>
            <person name="Murphy R.J.T."/>
            <person name="Kaksonen A.H."/>
            <person name="Boxall N.J."/>
            <person name="Watkin E.L.J."/>
        </authorList>
    </citation>
    <scope>NUCLEOTIDE SEQUENCE [LARGE SCALE GENOMIC DNA]</scope>
    <source>
        <strain evidence="1 2">V8</strain>
    </source>
</reference>
<sequence length="179" mass="18714">MKKPHTLWPVLLSALLLLGLSGCAGMRLDAAPAPHLDTTATLAVLTPRNNTSTPYAGQRVQQQLAALLVAHGLRKVILQPSSVNAALPVGAAPGNAADALAWARKQGAPYALTGSVDEWRYKIGLDGQPAVGFTLRLIDVNTGQTLWSGAAAASGNSREGLAVLSQQVLDRLVNRLLGR</sequence>
<proteinExistence type="predicted"/>
<evidence type="ECO:0008006" key="3">
    <source>
        <dbReference type="Google" id="ProtNLM"/>
    </source>
</evidence>
<gene>
    <name evidence="1" type="ORF">BW247_10075</name>
</gene>
<dbReference type="Proteomes" id="UP000243807">
    <property type="component" value="Chromosome"/>
</dbReference>
<dbReference type="EMBL" id="CP019434">
    <property type="protein sequence ID" value="APZ43394.1"/>
    <property type="molecule type" value="Genomic_DNA"/>
</dbReference>
<dbReference type="Pfam" id="PF13036">
    <property type="entry name" value="LpoB"/>
    <property type="match status" value="1"/>
</dbReference>
<dbReference type="OrthoDB" id="9791579at2"/>
<name>A0A1P8UHX0_9GAMM</name>
<dbReference type="PROSITE" id="PS51257">
    <property type="entry name" value="PROKAR_LIPOPROTEIN"/>
    <property type="match status" value="1"/>
</dbReference>
<dbReference type="KEGG" id="afy:BW247_10075"/>
<dbReference type="InterPro" id="IPR014094">
    <property type="entry name" value="LpoB"/>
</dbReference>
<evidence type="ECO:0000313" key="1">
    <source>
        <dbReference type="EMBL" id="APZ43394.1"/>
    </source>
</evidence>
<evidence type="ECO:0000313" key="2">
    <source>
        <dbReference type="Proteomes" id="UP000243807"/>
    </source>
</evidence>
<dbReference type="STRING" id="1765967.BW247_10075"/>
<accession>A0A1P8UHX0</accession>
<dbReference type="Gene3D" id="3.40.50.10610">
    <property type="entry name" value="ABC-type transport auxiliary lipoprotein component"/>
    <property type="match status" value="1"/>
</dbReference>
<organism evidence="1 2">
    <name type="scientific">Acidihalobacter ferrooxydans</name>
    <dbReference type="NCBI Taxonomy" id="1765967"/>
    <lineage>
        <taxon>Bacteria</taxon>
        <taxon>Pseudomonadati</taxon>
        <taxon>Pseudomonadota</taxon>
        <taxon>Gammaproteobacteria</taxon>
        <taxon>Chromatiales</taxon>
        <taxon>Ectothiorhodospiraceae</taxon>
        <taxon>Acidihalobacter</taxon>
    </lineage>
</organism>
<dbReference type="AlphaFoldDB" id="A0A1P8UHX0"/>